<gene>
    <name evidence="1" type="ORF">LCGC14_0653870</name>
</gene>
<reference evidence="1" key="1">
    <citation type="journal article" date="2015" name="Nature">
        <title>Complex archaea that bridge the gap between prokaryotes and eukaryotes.</title>
        <authorList>
            <person name="Spang A."/>
            <person name="Saw J.H."/>
            <person name="Jorgensen S.L."/>
            <person name="Zaremba-Niedzwiedzka K."/>
            <person name="Martijn J."/>
            <person name="Lind A.E."/>
            <person name="van Eijk R."/>
            <person name="Schleper C."/>
            <person name="Guy L."/>
            <person name="Ettema T.J."/>
        </authorList>
    </citation>
    <scope>NUCLEOTIDE SEQUENCE</scope>
</reference>
<comment type="caution">
    <text evidence="1">The sequence shown here is derived from an EMBL/GenBank/DDBJ whole genome shotgun (WGS) entry which is preliminary data.</text>
</comment>
<protein>
    <submittedName>
        <fullName evidence="1">Uncharacterized protein</fullName>
    </submittedName>
</protein>
<dbReference type="EMBL" id="LAZR01001225">
    <property type="protein sequence ID" value="KKN48352.1"/>
    <property type="molecule type" value="Genomic_DNA"/>
</dbReference>
<organism evidence="1">
    <name type="scientific">marine sediment metagenome</name>
    <dbReference type="NCBI Taxonomy" id="412755"/>
    <lineage>
        <taxon>unclassified sequences</taxon>
        <taxon>metagenomes</taxon>
        <taxon>ecological metagenomes</taxon>
    </lineage>
</organism>
<dbReference type="AlphaFoldDB" id="A0A0F9RFG6"/>
<sequence length="67" mass="7640">MTKVATIVGTPGMCSDDGRAITYHWRLQTNDNGGAGFYEERGYYPTEEAARDWCRENDYTVNKVAWT</sequence>
<accession>A0A0F9RFG6</accession>
<proteinExistence type="predicted"/>
<evidence type="ECO:0000313" key="1">
    <source>
        <dbReference type="EMBL" id="KKN48352.1"/>
    </source>
</evidence>
<name>A0A0F9RFG6_9ZZZZ</name>